<keyword evidence="3 6" id="KW-1133">Transmembrane helix</keyword>
<evidence type="ECO:0000256" key="6">
    <source>
        <dbReference type="SAM" id="Phobius"/>
    </source>
</evidence>
<dbReference type="OrthoDB" id="3648173at2759"/>
<gene>
    <name evidence="8" type="ORF">M430DRAFT_51509</name>
</gene>
<dbReference type="PANTHER" id="PTHR33048">
    <property type="entry name" value="PTH11-LIKE INTEGRAL MEMBRANE PROTEIN (AFU_ORTHOLOGUE AFUA_5G11245)"/>
    <property type="match status" value="1"/>
</dbReference>
<reference evidence="8 9" key="1">
    <citation type="journal article" date="2018" name="New Phytol.">
        <title>Comparative genomics and transcriptomics depict ericoid mycorrhizal fungi as versatile saprotrophs and plant mutualists.</title>
        <authorList>
            <person name="Martino E."/>
            <person name="Morin E."/>
            <person name="Grelet G.A."/>
            <person name="Kuo A."/>
            <person name="Kohler A."/>
            <person name="Daghino S."/>
            <person name="Barry K.W."/>
            <person name="Cichocki N."/>
            <person name="Clum A."/>
            <person name="Dockter R.B."/>
            <person name="Hainaut M."/>
            <person name="Kuo R.C."/>
            <person name="LaButti K."/>
            <person name="Lindahl B.D."/>
            <person name="Lindquist E.A."/>
            <person name="Lipzen A."/>
            <person name="Khouja H.R."/>
            <person name="Magnuson J."/>
            <person name="Murat C."/>
            <person name="Ohm R.A."/>
            <person name="Singer S.W."/>
            <person name="Spatafora J.W."/>
            <person name="Wang M."/>
            <person name="Veneault-Fourrey C."/>
            <person name="Henrissat B."/>
            <person name="Grigoriev I.V."/>
            <person name="Martin F.M."/>
            <person name="Perotto S."/>
        </authorList>
    </citation>
    <scope>NUCLEOTIDE SEQUENCE [LARGE SCALE GENOMIC DNA]</scope>
    <source>
        <strain evidence="8 9">ATCC 22711</strain>
    </source>
</reference>
<feature type="transmembrane region" description="Helical" evidence="6">
    <location>
        <begin position="55"/>
        <end position="73"/>
    </location>
</feature>
<dbReference type="PANTHER" id="PTHR33048:SF47">
    <property type="entry name" value="INTEGRAL MEMBRANE PROTEIN-RELATED"/>
    <property type="match status" value="1"/>
</dbReference>
<evidence type="ECO:0000313" key="8">
    <source>
        <dbReference type="EMBL" id="PSS14842.1"/>
    </source>
</evidence>
<dbReference type="InterPro" id="IPR052337">
    <property type="entry name" value="SAT4-like"/>
</dbReference>
<evidence type="ECO:0000259" key="7">
    <source>
        <dbReference type="Pfam" id="PF20684"/>
    </source>
</evidence>
<dbReference type="InterPro" id="IPR049326">
    <property type="entry name" value="Rhodopsin_dom_fungi"/>
</dbReference>
<organism evidence="8 9">
    <name type="scientific">Amorphotheca resinae ATCC 22711</name>
    <dbReference type="NCBI Taxonomy" id="857342"/>
    <lineage>
        <taxon>Eukaryota</taxon>
        <taxon>Fungi</taxon>
        <taxon>Dikarya</taxon>
        <taxon>Ascomycota</taxon>
        <taxon>Pezizomycotina</taxon>
        <taxon>Leotiomycetes</taxon>
        <taxon>Helotiales</taxon>
        <taxon>Amorphothecaceae</taxon>
        <taxon>Amorphotheca</taxon>
    </lineage>
</organism>
<proteinExistence type="inferred from homology"/>
<dbReference type="Pfam" id="PF20684">
    <property type="entry name" value="Fung_rhodopsin"/>
    <property type="match status" value="1"/>
</dbReference>
<evidence type="ECO:0000256" key="1">
    <source>
        <dbReference type="ARBA" id="ARBA00004141"/>
    </source>
</evidence>
<comment type="subcellular location">
    <subcellularLocation>
        <location evidence="1">Membrane</location>
        <topology evidence="1">Multi-pass membrane protein</topology>
    </subcellularLocation>
</comment>
<dbReference type="Proteomes" id="UP000241818">
    <property type="component" value="Unassembled WGS sequence"/>
</dbReference>
<evidence type="ECO:0000313" key="9">
    <source>
        <dbReference type="Proteomes" id="UP000241818"/>
    </source>
</evidence>
<feature type="transmembrane region" description="Helical" evidence="6">
    <location>
        <begin position="93"/>
        <end position="112"/>
    </location>
</feature>
<dbReference type="AlphaFoldDB" id="A0A2T3AXT6"/>
<dbReference type="EMBL" id="KZ679013">
    <property type="protein sequence ID" value="PSS14842.1"/>
    <property type="molecule type" value="Genomic_DNA"/>
</dbReference>
<feature type="transmembrane region" description="Helical" evidence="6">
    <location>
        <begin position="20"/>
        <end position="43"/>
    </location>
</feature>
<keyword evidence="4 6" id="KW-0472">Membrane</keyword>
<accession>A0A2T3AXT6</accession>
<evidence type="ECO:0000256" key="5">
    <source>
        <dbReference type="ARBA" id="ARBA00038359"/>
    </source>
</evidence>
<evidence type="ECO:0000256" key="4">
    <source>
        <dbReference type="ARBA" id="ARBA00023136"/>
    </source>
</evidence>
<keyword evidence="2 6" id="KW-0812">Transmembrane</keyword>
<keyword evidence="9" id="KW-1185">Reference proteome</keyword>
<dbReference type="GO" id="GO:0016020">
    <property type="term" value="C:membrane"/>
    <property type="evidence" value="ECO:0007669"/>
    <property type="project" value="UniProtKB-SubCell"/>
</dbReference>
<feature type="domain" description="Rhodopsin" evidence="7">
    <location>
        <begin position="39"/>
        <end position="114"/>
    </location>
</feature>
<dbReference type="GeneID" id="36576310"/>
<dbReference type="RefSeq" id="XP_024719441.1">
    <property type="nucleotide sequence ID" value="XM_024868229.1"/>
</dbReference>
<dbReference type="InParanoid" id="A0A2T3AXT6"/>
<name>A0A2T3AXT6_AMORE</name>
<evidence type="ECO:0000256" key="2">
    <source>
        <dbReference type="ARBA" id="ARBA00022692"/>
    </source>
</evidence>
<evidence type="ECO:0000256" key="3">
    <source>
        <dbReference type="ARBA" id="ARBA00022989"/>
    </source>
</evidence>
<comment type="similarity">
    <text evidence="5">Belongs to the SAT4 family.</text>
</comment>
<protein>
    <recommendedName>
        <fullName evidence="7">Rhodopsin domain-containing protein</fullName>
    </recommendedName>
</protein>
<sequence>MSAPTSPPPDPLPPDENKGIILLALTCTLTSIAIVMTALRCWVRRVYHQLGWDDYLIAITTLLAVARIGLQIVGVKHGNGRHIWYLSDQQYEWIVRSSWYTQLILFPAICLLKI</sequence>
<dbReference type="STRING" id="857342.A0A2T3AXT6"/>